<dbReference type="AlphaFoldDB" id="A0A8B6H4E2"/>
<evidence type="ECO:0000313" key="2">
    <source>
        <dbReference type="Proteomes" id="UP000596742"/>
    </source>
</evidence>
<organism evidence="1 2">
    <name type="scientific">Mytilus galloprovincialis</name>
    <name type="common">Mediterranean mussel</name>
    <dbReference type="NCBI Taxonomy" id="29158"/>
    <lineage>
        <taxon>Eukaryota</taxon>
        <taxon>Metazoa</taxon>
        <taxon>Spiralia</taxon>
        <taxon>Lophotrochozoa</taxon>
        <taxon>Mollusca</taxon>
        <taxon>Bivalvia</taxon>
        <taxon>Autobranchia</taxon>
        <taxon>Pteriomorphia</taxon>
        <taxon>Mytilida</taxon>
        <taxon>Mytiloidea</taxon>
        <taxon>Mytilidae</taxon>
        <taxon>Mytilinae</taxon>
        <taxon>Mytilus</taxon>
    </lineage>
</organism>
<dbReference type="Proteomes" id="UP000596742">
    <property type="component" value="Unassembled WGS sequence"/>
</dbReference>
<name>A0A8B6H4E2_MYTGA</name>
<comment type="caution">
    <text evidence="1">The sequence shown here is derived from an EMBL/GenBank/DDBJ whole genome shotgun (WGS) entry which is preliminary data.</text>
</comment>
<evidence type="ECO:0000313" key="1">
    <source>
        <dbReference type="EMBL" id="VDI73616.1"/>
    </source>
</evidence>
<accession>A0A8B6H4E2</accession>
<proteinExistence type="predicted"/>
<protein>
    <submittedName>
        <fullName evidence="1">Uncharacterized protein</fullName>
    </submittedName>
</protein>
<gene>
    <name evidence="1" type="ORF">MGAL_10B064044</name>
</gene>
<reference evidence="1" key="1">
    <citation type="submission" date="2018-11" db="EMBL/GenBank/DDBJ databases">
        <authorList>
            <person name="Alioto T."/>
            <person name="Alioto T."/>
        </authorList>
    </citation>
    <scope>NUCLEOTIDE SEQUENCE</scope>
</reference>
<sequence>MADDTDTAAFVQSLKNDNTVRKTTSDMRLSKMVRSNKRDEVKRKKFCYGT</sequence>
<dbReference type="EMBL" id="UYJE01009446">
    <property type="protein sequence ID" value="VDI73616.1"/>
    <property type="molecule type" value="Genomic_DNA"/>
</dbReference>
<keyword evidence="2" id="KW-1185">Reference proteome</keyword>